<proteinExistence type="predicted"/>
<evidence type="ECO:0000313" key="2">
    <source>
        <dbReference type="EnsemblFungi" id="CEF78312"/>
    </source>
</evidence>
<reference evidence="2" key="2">
    <citation type="journal article" date="2010" name="Nature">
        <title>Comparative genomics reveals mobile pathogenicity chromosomes in Fusarium.</title>
        <authorList>
            <person name="Ma L.J."/>
            <person name="van der Does H.C."/>
            <person name="Borkovich K.A."/>
            <person name="Coleman J.J."/>
            <person name="Daboussi M.J."/>
            <person name="Di Pietro A."/>
            <person name="Dufresne M."/>
            <person name="Freitag M."/>
            <person name="Grabherr M."/>
            <person name="Henrissat B."/>
            <person name="Houterman P.M."/>
            <person name="Kang S."/>
            <person name="Shim W.B."/>
            <person name="Woloshuk C."/>
            <person name="Xie X."/>
            <person name="Xu J.R."/>
            <person name="Antoniw J."/>
            <person name="Baker S.E."/>
            <person name="Bluhm B.H."/>
            <person name="Breakspear A."/>
            <person name="Brown D.W."/>
            <person name="Butchko R.A."/>
            <person name="Chapman S."/>
            <person name="Coulson R."/>
            <person name="Coutinho P.M."/>
            <person name="Danchin E.G."/>
            <person name="Diener A."/>
            <person name="Gale L.R."/>
            <person name="Gardiner D.M."/>
            <person name="Goff S."/>
            <person name="Hammond-Kosack K.E."/>
            <person name="Hilburn K."/>
            <person name="Hua-Van A."/>
            <person name="Jonkers W."/>
            <person name="Kazan K."/>
            <person name="Kodira C.D."/>
            <person name="Koehrsen M."/>
            <person name="Kumar L."/>
            <person name="Lee Y.H."/>
            <person name="Li L."/>
            <person name="Manners J.M."/>
            <person name="Miranda-Saavedra D."/>
            <person name="Mukherjee M."/>
            <person name="Park G."/>
            <person name="Park J."/>
            <person name="Park S.Y."/>
            <person name="Proctor R.H."/>
            <person name="Regev A."/>
            <person name="Ruiz-Roldan M.C."/>
            <person name="Sain D."/>
            <person name="Sakthikumar S."/>
            <person name="Sykes S."/>
            <person name="Schwartz D.C."/>
            <person name="Turgeon B.G."/>
            <person name="Wapinski I."/>
            <person name="Yoder O."/>
            <person name="Young S."/>
            <person name="Zeng Q."/>
            <person name="Zhou S."/>
            <person name="Galagan J."/>
            <person name="Cuomo C.A."/>
            <person name="Kistler H.C."/>
            <person name="Rep M."/>
        </authorList>
    </citation>
    <scope>GENOME REANNOTATION</scope>
    <source>
        <strain evidence="2">PH-1 / ATCC MYA-4620 / FGSC 9075 / NRRL 31084</strain>
    </source>
</reference>
<dbReference type="AlphaFoldDB" id="A0A098DIR6"/>
<organism evidence="2">
    <name type="scientific">Gibberella zeae (strain ATCC MYA-4620 / CBS 123657 / FGSC 9075 / NRRL 31084 / PH-1)</name>
    <name type="common">Wheat head blight fungus</name>
    <name type="synonym">Fusarium graminearum</name>
    <dbReference type="NCBI Taxonomy" id="229533"/>
    <lineage>
        <taxon>Eukaryota</taxon>
        <taxon>Fungi</taxon>
        <taxon>Dikarya</taxon>
        <taxon>Ascomycota</taxon>
        <taxon>Pezizomycotina</taxon>
        <taxon>Sordariomycetes</taxon>
        <taxon>Hypocreomycetidae</taxon>
        <taxon>Hypocreales</taxon>
        <taxon>Nectriaceae</taxon>
        <taxon>Fusarium</taxon>
    </lineage>
</organism>
<evidence type="ECO:0000256" key="1">
    <source>
        <dbReference type="SAM" id="MobiDB-lite"/>
    </source>
</evidence>
<accession>A0A098DIR6</accession>
<protein>
    <submittedName>
        <fullName evidence="2">Uncharacterized protein</fullName>
    </submittedName>
</protein>
<name>A0A098DIR6_GIBZE</name>
<feature type="compositionally biased region" description="Polar residues" evidence="1">
    <location>
        <begin position="29"/>
        <end position="51"/>
    </location>
</feature>
<accession>A0A0E0S487</accession>
<dbReference type="EMBL" id="HG970333">
    <property type="status" value="NOT_ANNOTATED_CDS"/>
    <property type="molecule type" value="Genomic_DNA"/>
</dbReference>
<feature type="region of interest" description="Disordered" evidence="1">
    <location>
        <begin position="1"/>
        <end position="51"/>
    </location>
</feature>
<reference evidence="2" key="3">
    <citation type="submission" date="2017-01" db="UniProtKB">
        <authorList>
            <consortium name="EnsemblFungi"/>
        </authorList>
    </citation>
    <scope>IDENTIFICATION</scope>
    <source>
        <strain evidence="2">PH-1 / ATCC MYA-4620 / FGSC 9075 / NRRL 31084</strain>
    </source>
</reference>
<sequence length="51" mass="5760">MGSLQSFTPYKQRDTETAEVAQQFAKPNWSPSRTPSQLNPQRHNSAQENGI</sequence>
<dbReference type="EnsemblFungi" id="CEF78312">
    <property type="protein sequence ID" value="CEF78312"/>
    <property type="gene ID" value="FGRRES_15191"/>
</dbReference>
<reference evidence="2" key="1">
    <citation type="journal article" date="2007" name="Science">
        <title>The Fusarium graminearum genome reveals a link between localized polymorphism and pathogen specialization.</title>
        <authorList>
            <person name="Cuomo C.A."/>
            <person name="Gueldener U."/>
            <person name="Xu J.-R."/>
            <person name="Trail F."/>
            <person name="Turgeon B.G."/>
            <person name="Di Pietro A."/>
            <person name="Walton J.D."/>
            <person name="Ma L.-J."/>
            <person name="Baker S.E."/>
            <person name="Rep M."/>
            <person name="Adam G."/>
            <person name="Antoniw J."/>
            <person name="Baldwin T."/>
            <person name="Calvo S.E."/>
            <person name="Chang Y.-L."/>
            <person name="DeCaprio D."/>
            <person name="Gale L.R."/>
            <person name="Gnerre S."/>
            <person name="Goswami R.S."/>
            <person name="Hammond-Kosack K."/>
            <person name="Harris L.J."/>
            <person name="Hilburn K."/>
            <person name="Kennell J.C."/>
            <person name="Kroken S."/>
            <person name="Magnuson J.K."/>
            <person name="Mannhaupt G."/>
            <person name="Mauceli E.W."/>
            <person name="Mewes H.-W."/>
            <person name="Mitterbauer R."/>
            <person name="Muehlbauer G."/>
            <person name="Muensterkoetter M."/>
            <person name="Nelson D."/>
            <person name="O'Donnell K."/>
            <person name="Ouellet T."/>
            <person name="Qi W."/>
            <person name="Quesneville H."/>
            <person name="Roncero M.I.G."/>
            <person name="Seong K.-Y."/>
            <person name="Tetko I.V."/>
            <person name="Urban M."/>
            <person name="Waalwijk C."/>
            <person name="Ward T.J."/>
            <person name="Yao J."/>
            <person name="Birren B.W."/>
            <person name="Kistler H.C."/>
        </authorList>
    </citation>
    <scope>NUCLEOTIDE SEQUENCE [LARGE SCALE GENOMIC DNA]</scope>
    <source>
        <strain evidence="2">PH-1 / ATCC MYA-4620 / FGSC 9075 / NRRL 31084</strain>
    </source>
</reference>